<dbReference type="Proteomes" id="UP001058974">
    <property type="component" value="Chromosome 1"/>
</dbReference>
<evidence type="ECO:0000313" key="3">
    <source>
        <dbReference type="Proteomes" id="UP001058974"/>
    </source>
</evidence>
<protein>
    <recommendedName>
        <fullName evidence="4">Nuclear pore complex protein NUP1</fullName>
    </recommendedName>
</protein>
<organism evidence="2 3">
    <name type="scientific">Pisum sativum</name>
    <name type="common">Garden pea</name>
    <name type="synonym">Lathyrus oleraceus</name>
    <dbReference type="NCBI Taxonomy" id="3888"/>
    <lineage>
        <taxon>Eukaryota</taxon>
        <taxon>Viridiplantae</taxon>
        <taxon>Streptophyta</taxon>
        <taxon>Embryophyta</taxon>
        <taxon>Tracheophyta</taxon>
        <taxon>Spermatophyta</taxon>
        <taxon>Magnoliopsida</taxon>
        <taxon>eudicotyledons</taxon>
        <taxon>Gunneridae</taxon>
        <taxon>Pentapetalae</taxon>
        <taxon>rosids</taxon>
        <taxon>fabids</taxon>
        <taxon>Fabales</taxon>
        <taxon>Fabaceae</taxon>
        <taxon>Papilionoideae</taxon>
        <taxon>50 kb inversion clade</taxon>
        <taxon>NPAAA clade</taxon>
        <taxon>Hologalegina</taxon>
        <taxon>IRL clade</taxon>
        <taxon>Fabeae</taxon>
        <taxon>Lathyrus</taxon>
    </lineage>
</organism>
<dbReference type="PANTHER" id="PTHR33416:SF18">
    <property type="entry name" value="NUCLEOPORIN-LIKE PROTEIN"/>
    <property type="match status" value="1"/>
</dbReference>
<dbReference type="PANTHER" id="PTHR33416">
    <property type="entry name" value="NUCLEAR PORE COMPLEX PROTEIN NUP1"/>
    <property type="match status" value="1"/>
</dbReference>
<feature type="region of interest" description="Disordered" evidence="1">
    <location>
        <begin position="1"/>
        <end position="39"/>
    </location>
</feature>
<dbReference type="AlphaFoldDB" id="A0A9D5BBM3"/>
<comment type="caution">
    <text evidence="2">The sequence shown here is derived from an EMBL/GenBank/DDBJ whole genome shotgun (WGS) entry which is preliminary data.</text>
</comment>
<evidence type="ECO:0008006" key="4">
    <source>
        <dbReference type="Google" id="ProtNLM"/>
    </source>
</evidence>
<dbReference type="EMBL" id="JAMSHJ010000001">
    <property type="protein sequence ID" value="KAI5441218.1"/>
    <property type="molecule type" value="Genomic_DNA"/>
</dbReference>
<evidence type="ECO:0000313" key="2">
    <source>
        <dbReference type="EMBL" id="KAI5441218.1"/>
    </source>
</evidence>
<evidence type="ECO:0000256" key="1">
    <source>
        <dbReference type="SAM" id="MobiDB-lite"/>
    </source>
</evidence>
<gene>
    <name evidence="2" type="ORF">KIW84_010611</name>
</gene>
<dbReference type="GO" id="GO:0005635">
    <property type="term" value="C:nuclear envelope"/>
    <property type="evidence" value="ECO:0007669"/>
    <property type="project" value="TreeGrafter"/>
</dbReference>
<feature type="region of interest" description="Disordered" evidence="1">
    <location>
        <begin position="202"/>
        <end position="226"/>
    </location>
</feature>
<dbReference type="Gramene" id="Psat01G0061100-T1">
    <property type="protein sequence ID" value="KAI5441218.1"/>
    <property type="gene ID" value="KIW84_010611"/>
</dbReference>
<feature type="region of interest" description="Disordered" evidence="1">
    <location>
        <begin position="69"/>
        <end position="114"/>
    </location>
</feature>
<keyword evidence="3" id="KW-1185">Reference proteome</keyword>
<sequence>MDQITAFPSIASDERGAGGKLRKPPPRKPPASPYTRPSLTANRRWISKLVDPAFRIIAGGATRFLPSLFSSTEDQGEPGADEQHGEDNLLKTNSNLLPPELPKMASTGDNSSKLNSSFDIALPRLIEKGKLHENDRFSDIEQLLRGKKFTRDEFNHLVEVLNSRAIDVASVEQGKEHTHLTPRQDDGGLVVAHKLPKVFNERRHEESNGAIRGSSTPSFMSKGRGEIGASPIDIARAYMDSRASEVGPSSKNKIQTVESTMLLNDEAAIKSYDPSPSKRSPTCWPGAVVQDAYATPQSQGSKYGLINHARTPYSRTLLMKSKSKLIHTQGNESRFSSTPLRQSQTNLYLKDKSEVGASESGYGSVGPIRRTRHKVGVQSNSQRPAYSSMNYSRRENASLIECSSPVVATRMDPGGMSSTRKPLGFERRVPTVHTHTSFMAKKILEHIDRNIPTPKQKSDELKLATKWKNPEFSVNTSTIFSNEDNGLVKPKHTSPCKYGELGGTNSTLRNEDKGNCNVDIQPRESADKSVDITKERALASDLNVHSSIPIHAKDARTTQNFGSSQMFSMKSTDKDNSIALPSGGGQYPSVVNQEKKTFANNATSKPVLAPISIKKPESKWTLASDNSSGFTFPVTASSSVFSEPPTPSITPLLFSTGNQHQSEENSTQLSYSFGNKKSNPAVVFSFPSTSNTVHDNAEVIKYNFGSTDKARLQFSFGKTAVNC</sequence>
<name>A0A9D5BBM3_PEA</name>
<accession>A0A9D5BBM3</accession>
<proteinExistence type="predicted"/>
<dbReference type="GO" id="GO:0071763">
    <property type="term" value="P:nuclear membrane organization"/>
    <property type="evidence" value="ECO:0007669"/>
    <property type="project" value="TreeGrafter"/>
</dbReference>
<reference evidence="2 3" key="1">
    <citation type="journal article" date="2022" name="Nat. Genet.">
        <title>Improved pea reference genome and pan-genome highlight genomic features and evolutionary characteristics.</title>
        <authorList>
            <person name="Yang T."/>
            <person name="Liu R."/>
            <person name="Luo Y."/>
            <person name="Hu S."/>
            <person name="Wang D."/>
            <person name="Wang C."/>
            <person name="Pandey M.K."/>
            <person name="Ge S."/>
            <person name="Xu Q."/>
            <person name="Li N."/>
            <person name="Li G."/>
            <person name="Huang Y."/>
            <person name="Saxena R.K."/>
            <person name="Ji Y."/>
            <person name="Li M."/>
            <person name="Yan X."/>
            <person name="He Y."/>
            <person name="Liu Y."/>
            <person name="Wang X."/>
            <person name="Xiang C."/>
            <person name="Varshney R.K."/>
            <person name="Ding H."/>
            <person name="Gao S."/>
            <person name="Zong X."/>
        </authorList>
    </citation>
    <scope>NUCLEOTIDE SEQUENCE [LARGE SCALE GENOMIC DNA]</scope>
    <source>
        <strain evidence="2 3">cv. Zhongwan 6</strain>
    </source>
</reference>
<dbReference type="Gramene" id="Psat1g024440.1">
    <property type="protein sequence ID" value="Psat1g024440.1.cds"/>
    <property type="gene ID" value="Psat1g024440"/>
</dbReference>
<dbReference type="OrthoDB" id="653151at2759"/>